<organism evidence="3 4">
    <name type="scientific">Deinococcus metalli</name>
    <dbReference type="NCBI Taxonomy" id="1141878"/>
    <lineage>
        <taxon>Bacteria</taxon>
        <taxon>Thermotogati</taxon>
        <taxon>Deinococcota</taxon>
        <taxon>Deinococci</taxon>
        <taxon>Deinococcales</taxon>
        <taxon>Deinococcaceae</taxon>
        <taxon>Deinococcus</taxon>
    </lineage>
</organism>
<dbReference type="RefSeq" id="WP_221274958.1">
    <property type="nucleotide sequence ID" value="NZ_BNAJ01000005.1"/>
</dbReference>
<reference evidence="5" key="2">
    <citation type="journal article" date="2019" name="Int. J. Syst. Evol. Microbiol.">
        <title>The Global Catalogue of Microorganisms (GCM) 10K type strain sequencing project: providing services to taxonomists for standard genome sequencing and annotation.</title>
        <authorList>
            <consortium name="The Broad Institute Genomics Platform"/>
            <consortium name="The Broad Institute Genome Sequencing Center for Infectious Disease"/>
            <person name="Wu L."/>
            <person name="Ma J."/>
        </authorList>
    </citation>
    <scope>NUCLEOTIDE SEQUENCE [LARGE SCALE GENOMIC DNA]</scope>
    <source>
        <strain evidence="5">CGMCC 1.18437</strain>
    </source>
</reference>
<reference evidence="3 4" key="3">
    <citation type="submission" date="2020-08" db="EMBL/GenBank/DDBJ databases">
        <title>Genomic Encyclopedia of Type Strains, Phase IV (KMG-IV): sequencing the most valuable type-strain genomes for metagenomic binning, comparative biology and taxonomic classification.</title>
        <authorList>
            <person name="Goeker M."/>
        </authorList>
    </citation>
    <scope>NUCLEOTIDE SEQUENCE [LARGE SCALE GENOMIC DNA]</scope>
    <source>
        <strain evidence="3 4">DSM 27521</strain>
    </source>
</reference>
<sequence length="277" mass="29916">MTTIHPTPGTYADLNGLHMYYERSGTPRPDGVPLILLHGGFGATGMFGGGLTPALNAGREVIAVDVQGHGRTADIDRPLSYESMADDLAALIRHLGLERADVMGYSLGGGVALQTAIRHPDAVRAMVAVSTPLRREAWYISSRDSMEQMGEHTAQHMLRTPIYELYAAVAPRPDDWARLWGKMGDLMRRDYDWTPQVAALTTPTLLVAGNADSFAPAHATEFFALLGGGQRDGGWDGSGMTPHRLAILPGVTHYDIFTSPLLPAVVQPFLDAQDARS</sequence>
<keyword evidence="5" id="KW-1185">Reference proteome</keyword>
<dbReference type="PANTHER" id="PTHR46331">
    <property type="entry name" value="VALACYCLOVIR HYDROLASE"/>
    <property type="match status" value="1"/>
</dbReference>
<evidence type="ECO:0000313" key="4">
    <source>
        <dbReference type="Proteomes" id="UP000539473"/>
    </source>
</evidence>
<evidence type="ECO:0000313" key="3">
    <source>
        <dbReference type="EMBL" id="MBB5376994.1"/>
    </source>
</evidence>
<dbReference type="EMBL" id="JACHFK010000005">
    <property type="protein sequence ID" value="MBB5376994.1"/>
    <property type="molecule type" value="Genomic_DNA"/>
</dbReference>
<dbReference type="PRINTS" id="PR00111">
    <property type="entry name" value="ABHYDROLASE"/>
</dbReference>
<keyword evidence="2" id="KW-0378">Hydrolase</keyword>
<dbReference type="Proteomes" id="UP000539473">
    <property type="component" value="Unassembled WGS sequence"/>
</dbReference>
<dbReference type="AlphaFoldDB" id="A0A7W8KI96"/>
<name>A0A7W8KI96_9DEIO</name>
<comment type="caution">
    <text evidence="3">The sequence shown here is derived from an EMBL/GenBank/DDBJ whole genome shotgun (WGS) entry which is preliminary data.</text>
</comment>
<reference evidence="2" key="4">
    <citation type="submission" date="2024-05" db="EMBL/GenBank/DDBJ databases">
        <authorList>
            <person name="Sun Q."/>
            <person name="Zhou Y."/>
        </authorList>
    </citation>
    <scope>NUCLEOTIDE SEQUENCE</scope>
    <source>
        <strain evidence="2">CGMCC 1.18437</strain>
    </source>
</reference>
<accession>A0A7W8KI96</accession>
<reference evidence="2" key="1">
    <citation type="journal article" date="2014" name="Int. J. Syst. Evol. Microbiol.">
        <title>Complete genome of a new Firmicutes species belonging to the dominant human colonic microbiota ('Ruminococcus bicirculans') reveals two chromosomes and a selective capacity to utilize plant glucans.</title>
        <authorList>
            <consortium name="NISC Comparative Sequencing Program"/>
            <person name="Wegmann U."/>
            <person name="Louis P."/>
            <person name="Goesmann A."/>
            <person name="Henrissat B."/>
            <person name="Duncan S.H."/>
            <person name="Flint H.J."/>
        </authorList>
    </citation>
    <scope>NUCLEOTIDE SEQUENCE</scope>
    <source>
        <strain evidence="2">CGMCC 1.18437</strain>
    </source>
</reference>
<gene>
    <name evidence="2" type="ORF">GCM10017781_24220</name>
    <name evidence="3" type="ORF">HNQ07_002458</name>
</gene>
<proteinExistence type="predicted"/>
<dbReference type="InterPro" id="IPR029058">
    <property type="entry name" value="AB_hydrolase_fold"/>
</dbReference>
<dbReference type="EMBL" id="BNAJ01000005">
    <property type="protein sequence ID" value="GHF46900.1"/>
    <property type="molecule type" value="Genomic_DNA"/>
</dbReference>
<evidence type="ECO:0000313" key="2">
    <source>
        <dbReference type="EMBL" id="GHF46900.1"/>
    </source>
</evidence>
<dbReference type="InterPro" id="IPR000073">
    <property type="entry name" value="AB_hydrolase_1"/>
</dbReference>
<evidence type="ECO:0000313" key="5">
    <source>
        <dbReference type="Proteomes" id="UP000619376"/>
    </source>
</evidence>
<dbReference type="Pfam" id="PF00561">
    <property type="entry name" value="Abhydrolase_1"/>
    <property type="match status" value="1"/>
</dbReference>
<evidence type="ECO:0000259" key="1">
    <source>
        <dbReference type="Pfam" id="PF00561"/>
    </source>
</evidence>
<dbReference type="Proteomes" id="UP000619376">
    <property type="component" value="Unassembled WGS sequence"/>
</dbReference>
<dbReference type="GO" id="GO:0017171">
    <property type="term" value="F:serine hydrolase activity"/>
    <property type="evidence" value="ECO:0007669"/>
    <property type="project" value="TreeGrafter"/>
</dbReference>
<feature type="domain" description="AB hydrolase-1" evidence="1">
    <location>
        <begin position="33"/>
        <end position="136"/>
    </location>
</feature>
<protein>
    <submittedName>
        <fullName evidence="2">Alpha/beta hydrolase</fullName>
    </submittedName>
    <submittedName>
        <fullName evidence="3">Pimeloyl-ACP methyl ester carboxylesterase</fullName>
    </submittedName>
</protein>
<dbReference type="Gene3D" id="3.40.50.1820">
    <property type="entry name" value="alpha/beta hydrolase"/>
    <property type="match status" value="1"/>
</dbReference>
<dbReference type="SUPFAM" id="SSF53474">
    <property type="entry name" value="alpha/beta-Hydrolases"/>
    <property type="match status" value="1"/>
</dbReference>
<dbReference type="PANTHER" id="PTHR46331:SF2">
    <property type="entry name" value="VALACYCLOVIR HYDROLASE"/>
    <property type="match status" value="1"/>
</dbReference>